<dbReference type="AlphaFoldDB" id="S8EIZ4"/>
<dbReference type="Pfam" id="PF02171">
    <property type="entry name" value="Piwi"/>
    <property type="match status" value="1"/>
</dbReference>
<feature type="domain" description="Piwi" evidence="2">
    <location>
        <begin position="354"/>
        <end position="666"/>
    </location>
</feature>
<proteinExistence type="predicted"/>
<sequence>MQPGGGSADGTDTSATSLLQIVVRHGANMRHHYPPSARAFFVEHGSRDMKGGLRAYRGFFQSVRPTIGRLLLNVDTVTALLYQPGSLIDLAKSYLGRSDVRALERLSHAELNRLKGFLKGVRVRMIHARTDRTRPISGLVPDGGGYGFEKDGTPTTVEARYFRQVYNKRLQYPRLFGVRIGRDNILPAELCVVEPGQLYRKKVPAEIGPDFLKFSTQRPHDKLRTIEAAISGQNQLFDYAVSDFMREAGLSVGSEPLRVEGRVLPTPGIQYLGEPPLNPPDKSGAWNVVKKRLLKPKPIRSWAVVVFDSMARDGTVESFLKMLSKNLKLLGTHVIIDRGNPLRVSEVSSSPPSLVLVFLPSSAAEIRREVKHWGDIKRLVATQCLRAGKWERLSDQYCNNVALKINARLGGVNSSVHTTASGMQKIVPPGTMVIGADVGHPGPGIGNRPSMTSLVASLDMDCTKYAAFSSIQKPRVEKIEALEAMFKSAIYQFLRENEGRYPVRIVFFRDGVSEGEYAAVVKEEIGVLTDCLKNLIAFQRNGEPDSSGKKAYPPGAVPPVTFIVVGKRHHVRFFPISTADADRSGNCPPGFVVDGDIVSPSYPNFYLQSHSGLQGTSRPSHYIILHNGIGLHLNECQRLAFELCHVYASATRSVSIPAPVYYADRVCARAEFHFPPELRFADSESGIGSGSEPTFDIEQWKESFKSVPEGFLNKMYFL</sequence>
<dbReference type="Gene3D" id="3.40.50.2300">
    <property type="match status" value="1"/>
</dbReference>
<dbReference type="eggNOG" id="KOG1041">
    <property type="taxonomic scope" value="Eukaryota"/>
</dbReference>
<dbReference type="PROSITE" id="PS50822">
    <property type="entry name" value="PIWI"/>
    <property type="match status" value="1"/>
</dbReference>
<evidence type="ECO:0000313" key="4">
    <source>
        <dbReference type="Proteomes" id="UP000015241"/>
    </source>
</evidence>
<dbReference type="InterPro" id="IPR003100">
    <property type="entry name" value="PAZ_dom"/>
</dbReference>
<dbReference type="InterPro" id="IPR036085">
    <property type="entry name" value="PAZ_dom_sf"/>
</dbReference>
<dbReference type="InterPro" id="IPR012337">
    <property type="entry name" value="RNaseH-like_sf"/>
</dbReference>
<dbReference type="InterPro" id="IPR036397">
    <property type="entry name" value="RNaseH_sf"/>
</dbReference>
<dbReference type="EMBL" id="KE504124">
    <property type="protein sequence ID" value="EPT05167.1"/>
    <property type="molecule type" value="Genomic_DNA"/>
</dbReference>
<dbReference type="Gene3D" id="3.30.420.10">
    <property type="entry name" value="Ribonuclease H-like superfamily/Ribonuclease H"/>
    <property type="match status" value="1"/>
</dbReference>
<dbReference type="SUPFAM" id="SSF53098">
    <property type="entry name" value="Ribonuclease H-like"/>
    <property type="match status" value="1"/>
</dbReference>
<evidence type="ECO:0008006" key="5">
    <source>
        <dbReference type="Google" id="ProtNLM"/>
    </source>
</evidence>
<name>S8EIZ4_FOMSC</name>
<dbReference type="InterPro" id="IPR032473">
    <property type="entry name" value="Argonaute_Mid_dom"/>
</dbReference>
<dbReference type="Gene3D" id="2.170.260.10">
    <property type="entry name" value="paz domain"/>
    <property type="match status" value="1"/>
</dbReference>
<dbReference type="Proteomes" id="UP000015241">
    <property type="component" value="Unassembled WGS sequence"/>
</dbReference>
<dbReference type="STRING" id="743788.S8EIZ4"/>
<dbReference type="InterPro" id="IPR014811">
    <property type="entry name" value="ArgoL1"/>
</dbReference>
<dbReference type="SUPFAM" id="SSF101690">
    <property type="entry name" value="PAZ domain"/>
    <property type="match status" value="1"/>
</dbReference>
<gene>
    <name evidence="3" type="ORF">FOMPIDRAFT_1111804</name>
</gene>
<dbReference type="Pfam" id="PF08699">
    <property type="entry name" value="ArgoL1"/>
    <property type="match status" value="1"/>
</dbReference>
<dbReference type="CDD" id="cd02846">
    <property type="entry name" value="PAZ_argonaute_like"/>
    <property type="match status" value="1"/>
</dbReference>
<dbReference type="InParanoid" id="S8EIZ4"/>
<evidence type="ECO:0000313" key="3">
    <source>
        <dbReference type="EMBL" id="EPT05167.1"/>
    </source>
</evidence>
<dbReference type="InterPro" id="IPR003165">
    <property type="entry name" value="Piwi"/>
</dbReference>
<dbReference type="HOGENOM" id="CLU_004544_4_3_1"/>
<dbReference type="Pfam" id="PF16487">
    <property type="entry name" value="ArgoMid"/>
    <property type="match status" value="1"/>
</dbReference>
<reference evidence="3 4" key="1">
    <citation type="journal article" date="2012" name="Science">
        <title>The Paleozoic origin of enzymatic lignin decomposition reconstructed from 31 fungal genomes.</title>
        <authorList>
            <person name="Floudas D."/>
            <person name="Binder M."/>
            <person name="Riley R."/>
            <person name="Barry K."/>
            <person name="Blanchette R.A."/>
            <person name="Henrissat B."/>
            <person name="Martinez A.T."/>
            <person name="Otillar R."/>
            <person name="Spatafora J.W."/>
            <person name="Yadav J.S."/>
            <person name="Aerts A."/>
            <person name="Benoit I."/>
            <person name="Boyd A."/>
            <person name="Carlson A."/>
            <person name="Copeland A."/>
            <person name="Coutinho P.M."/>
            <person name="de Vries R.P."/>
            <person name="Ferreira P."/>
            <person name="Findley K."/>
            <person name="Foster B."/>
            <person name="Gaskell J."/>
            <person name="Glotzer D."/>
            <person name="Gorecki P."/>
            <person name="Heitman J."/>
            <person name="Hesse C."/>
            <person name="Hori C."/>
            <person name="Igarashi K."/>
            <person name="Jurgens J.A."/>
            <person name="Kallen N."/>
            <person name="Kersten P."/>
            <person name="Kohler A."/>
            <person name="Kuees U."/>
            <person name="Kumar T.K.A."/>
            <person name="Kuo A."/>
            <person name="LaButti K."/>
            <person name="Larrondo L.F."/>
            <person name="Lindquist E."/>
            <person name="Ling A."/>
            <person name="Lombard V."/>
            <person name="Lucas S."/>
            <person name="Lundell T."/>
            <person name="Martin R."/>
            <person name="McLaughlin D.J."/>
            <person name="Morgenstern I."/>
            <person name="Morin E."/>
            <person name="Murat C."/>
            <person name="Nagy L.G."/>
            <person name="Nolan M."/>
            <person name="Ohm R.A."/>
            <person name="Patyshakuliyeva A."/>
            <person name="Rokas A."/>
            <person name="Ruiz-Duenas F.J."/>
            <person name="Sabat G."/>
            <person name="Salamov A."/>
            <person name="Samejima M."/>
            <person name="Schmutz J."/>
            <person name="Slot J.C."/>
            <person name="St John F."/>
            <person name="Stenlid J."/>
            <person name="Sun H."/>
            <person name="Sun S."/>
            <person name="Syed K."/>
            <person name="Tsang A."/>
            <person name="Wiebenga A."/>
            <person name="Young D."/>
            <person name="Pisabarro A."/>
            <person name="Eastwood D.C."/>
            <person name="Martin F."/>
            <person name="Cullen D."/>
            <person name="Grigoriev I.V."/>
            <person name="Hibbett D.S."/>
        </authorList>
    </citation>
    <scope>NUCLEOTIDE SEQUENCE</scope>
    <source>
        <strain evidence="4">FP-58527</strain>
    </source>
</reference>
<accession>S8EIZ4</accession>
<evidence type="ECO:0000259" key="1">
    <source>
        <dbReference type="PROSITE" id="PS50821"/>
    </source>
</evidence>
<dbReference type="PROSITE" id="PS50821">
    <property type="entry name" value="PAZ"/>
    <property type="match status" value="1"/>
</dbReference>
<protein>
    <recommendedName>
        <fullName evidence="5">Piwi domain-containing protein</fullName>
    </recommendedName>
</protein>
<keyword evidence="4" id="KW-1185">Reference proteome</keyword>
<organism evidence="3 4">
    <name type="scientific">Fomitopsis schrenkii</name>
    <name type="common">Brown rot fungus</name>
    <dbReference type="NCBI Taxonomy" id="2126942"/>
    <lineage>
        <taxon>Eukaryota</taxon>
        <taxon>Fungi</taxon>
        <taxon>Dikarya</taxon>
        <taxon>Basidiomycota</taxon>
        <taxon>Agaricomycotina</taxon>
        <taxon>Agaricomycetes</taxon>
        <taxon>Polyporales</taxon>
        <taxon>Fomitopsis</taxon>
    </lineage>
</organism>
<evidence type="ECO:0000259" key="2">
    <source>
        <dbReference type="PROSITE" id="PS50822"/>
    </source>
</evidence>
<dbReference type="SMART" id="SM01163">
    <property type="entry name" value="DUF1785"/>
    <property type="match status" value="1"/>
</dbReference>
<dbReference type="SMART" id="SM00950">
    <property type="entry name" value="Piwi"/>
    <property type="match status" value="1"/>
</dbReference>
<dbReference type="OrthoDB" id="10252740at2759"/>
<dbReference type="Pfam" id="PF02170">
    <property type="entry name" value="PAZ"/>
    <property type="match status" value="1"/>
</dbReference>
<dbReference type="PANTHER" id="PTHR22891">
    <property type="entry name" value="EUKARYOTIC TRANSLATION INITIATION FACTOR 2C"/>
    <property type="match status" value="1"/>
</dbReference>
<feature type="domain" description="PAZ" evidence="1">
    <location>
        <begin position="86"/>
        <end position="195"/>
    </location>
</feature>
<dbReference type="GO" id="GO:0003723">
    <property type="term" value="F:RNA binding"/>
    <property type="evidence" value="ECO:0007669"/>
    <property type="project" value="InterPro"/>
</dbReference>